<keyword evidence="1" id="KW-0808">Transferase</keyword>
<sequence length="156" mass="18377">MKYRLASKDDQQYFIDNYLKHYGSVQELAEKYAVACIEVHRSLMFYNEEDTIGAITWSIKEGISSGLVEIFQMFIHSEHNRGKGYGSMMLKCCVEDIESYYKKIDHPLRRAFIVIDQENLAGRNVYRKHGFDLLVEVKNHLRTGHKSFVYSKDYFK</sequence>
<dbReference type="InterPro" id="IPR000182">
    <property type="entry name" value="GNAT_dom"/>
</dbReference>
<dbReference type="AlphaFoldDB" id="A0A0D8IDW7"/>
<dbReference type="CDD" id="cd04301">
    <property type="entry name" value="NAT_SF"/>
    <property type="match status" value="1"/>
</dbReference>
<protein>
    <submittedName>
        <fullName evidence="1">GCN5-like N-acetyltransferase</fullName>
    </submittedName>
</protein>
<dbReference type="Proteomes" id="UP000035704">
    <property type="component" value="Chromosome"/>
</dbReference>
<reference evidence="1 2" key="1">
    <citation type="submission" date="2014-10" db="EMBL/GenBank/DDBJ databases">
        <title>Genome sequence of Clostridium aceticum DSM 1496.</title>
        <authorList>
            <person name="Poehlein A."/>
            <person name="Schiel-Bengelsdorf B."/>
            <person name="Gottschalk G."/>
            <person name="Duerre P."/>
            <person name="Daniel R."/>
        </authorList>
    </citation>
    <scope>NUCLEOTIDE SEQUENCE [LARGE SCALE GENOMIC DNA]</scope>
    <source>
        <strain evidence="1 2">DSM 1496</strain>
    </source>
</reference>
<dbReference type="OrthoDB" id="9787920at2"/>
<dbReference type="RefSeq" id="WP_044823019.1">
    <property type="nucleotide sequence ID" value="NZ_CP009687.1"/>
</dbReference>
<dbReference type="PATRIC" id="fig|84022.5.peg.1457"/>
<keyword evidence="2" id="KW-1185">Reference proteome</keyword>
<name>A0A0D8IDW7_9CLOT</name>
<dbReference type="Gene3D" id="3.40.630.30">
    <property type="match status" value="1"/>
</dbReference>
<accession>A0A0D8IDW7</accession>
<proteinExistence type="predicted"/>
<dbReference type="KEGG" id="cace:CACET_c06320"/>
<evidence type="ECO:0000313" key="2">
    <source>
        <dbReference type="Proteomes" id="UP000035704"/>
    </source>
</evidence>
<evidence type="ECO:0000313" key="1">
    <source>
        <dbReference type="EMBL" id="AKL94142.1"/>
    </source>
</evidence>
<dbReference type="InterPro" id="IPR016181">
    <property type="entry name" value="Acyl_CoA_acyltransferase"/>
</dbReference>
<dbReference type="STRING" id="84022.CACET_c06320"/>
<dbReference type="PROSITE" id="PS51186">
    <property type="entry name" value="GNAT"/>
    <property type="match status" value="1"/>
</dbReference>
<gene>
    <name evidence="1" type="ORF">CACET_c06320</name>
</gene>
<dbReference type="GO" id="GO:0016747">
    <property type="term" value="F:acyltransferase activity, transferring groups other than amino-acyl groups"/>
    <property type="evidence" value="ECO:0007669"/>
    <property type="project" value="InterPro"/>
</dbReference>
<dbReference type="EMBL" id="CP009687">
    <property type="protein sequence ID" value="AKL94142.1"/>
    <property type="molecule type" value="Genomic_DNA"/>
</dbReference>
<organism evidence="1 2">
    <name type="scientific">Clostridium aceticum</name>
    <dbReference type="NCBI Taxonomy" id="84022"/>
    <lineage>
        <taxon>Bacteria</taxon>
        <taxon>Bacillati</taxon>
        <taxon>Bacillota</taxon>
        <taxon>Clostridia</taxon>
        <taxon>Eubacteriales</taxon>
        <taxon>Clostridiaceae</taxon>
        <taxon>Clostridium</taxon>
    </lineage>
</organism>
<dbReference type="SUPFAM" id="SSF55729">
    <property type="entry name" value="Acyl-CoA N-acyltransferases (Nat)"/>
    <property type="match status" value="1"/>
</dbReference>
<dbReference type="Pfam" id="PF00583">
    <property type="entry name" value="Acetyltransf_1"/>
    <property type="match status" value="1"/>
</dbReference>